<feature type="signal peptide" evidence="2">
    <location>
        <begin position="1"/>
        <end position="17"/>
    </location>
</feature>
<feature type="domain" description="Phytase-like" evidence="3">
    <location>
        <begin position="37"/>
        <end position="184"/>
    </location>
</feature>
<evidence type="ECO:0000313" key="4">
    <source>
        <dbReference type="EMBL" id="TBU88199.1"/>
    </source>
</evidence>
<keyword evidence="5" id="KW-1185">Reference proteome</keyword>
<evidence type="ECO:0000256" key="1">
    <source>
        <dbReference type="SAM" id="MobiDB-lite"/>
    </source>
</evidence>
<protein>
    <submittedName>
        <fullName evidence="4">DNA topoisomerase IV</fullName>
    </submittedName>
</protein>
<keyword evidence="2" id="KW-0732">Signal</keyword>
<dbReference type="Pfam" id="PF13449">
    <property type="entry name" value="Phytase-like"/>
    <property type="match status" value="1"/>
</dbReference>
<feature type="compositionally biased region" description="Basic and acidic residues" evidence="1">
    <location>
        <begin position="299"/>
        <end position="309"/>
    </location>
</feature>
<feature type="region of interest" description="Disordered" evidence="1">
    <location>
        <begin position="297"/>
        <end position="324"/>
    </location>
</feature>
<gene>
    <name evidence="4" type="ORF">DNJ96_18485</name>
</gene>
<dbReference type="SUPFAM" id="SSF101898">
    <property type="entry name" value="NHL repeat"/>
    <property type="match status" value="1"/>
</dbReference>
<evidence type="ECO:0000256" key="2">
    <source>
        <dbReference type="SAM" id="SignalP"/>
    </source>
</evidence>
<reference evidence="4 5" key="1">
    <citation type="submission" date="2018-06" db="EMBL/GenBank/DDBJ databases">
        <title>Three novel Pseudomonas species isolated from symptomatic oak.</title>
        <authorList>
            <person name="Bueno-Gonzalez V."/>
            <person name="Brady C."/>
        </authorList>
    </citation>
    <scope>NUCLEOTIDE SEQUENCE [LARGE SCALE GENOMIC DNA]</scope>
    <source>
        <strain evidence="4 5">P17C</strain>
    </source>
</reference>
<evidence type="ECO:0000259" key="3">
    <source>
        <dbReference type="Pfam" id="PF13449"/>
    </source>
</evidence>
<organism evidence="4 5">
    <name type="scientific">Stutzerimonas kirkiae</name>
    <dbReference type="NCBI Taxonomy" id="2211392"/>
    <lineage>
        <taxon>Bacteria</taxon>
        <taxon>Pseudomonadati</taxon>
        <taxon>Pseudomonadota</taxon>
        <taxon>Gammaproteobacteria</taxon>
        <taxon>Pseudomonadales</taxon>
        <taxon>Pseudomonadaceae</taxon>
        <taxon>Stutzerimonas</taxon>
    </lineage>
</organism>
<evidence type="ECO:0000313" key="5">
    <source>
        <dbReference type="Proteomes" id="UP000292639"/>
    </source>
</evidence>
<proteinExistence type="predicted"/>
<keyword evidence="4" id="KW-0413">Isomerase</keyword>
<dbReference type="EMBL" id="QJUP01000040">
    <property type="protein sequence ID" value="TBU88199.1"/>
    <property type="molecule type" value="Genomic_DNA"/>
</dbReference>
<feature type="chain" id="PRO_5020184723" evidence="2">
    <location>
        <begin position="18"/>
        <end position="324"/>
    </location>
</feature>
<comment type="caution">
    <text evidence="4">The sequence shown here is derived from an EMBL/GenBank/DDBJ whole genome shotgun (WGS) entry which is preliminary data.</text>
</comment>
<dbReference type="RefSeq" id="WP_131186067.1">
    <property type="nucleotide sequence ID" value="NZ_QJUO01000044.1"/>
</dbReference>
<dbReference type="InterPro" id="IPR027372">
    <property type="entry name" value="Phytase-like_dom"/>
</dbReference>
<dbReference type="Proteomes" id="UP000292639">
    <property type="component" value="Unassembled WGS sequence"/>
</dbReference>
<name>A0A4Q9QW97_9GAMM</name>
<dbReference type="AlphaFoldDB" id="A0A4Q9QW97"/>
<dbReference type="GO" id="GO:0016853">
    <property type="term" value="F:isomerase activity"/>
    <property type="evidence" value="ECO:0007669"/>
    <property type="project" value="UniProtKB-KW"/>
</dbReference>
<accession>A0A4Q9QW97</accession>
<sequence length="324" mass="35639">MARALLALLALVPLARAEPLDELKLQGEHVVEGMQRGNLSGLAWCGDALWALSDRDDQRIYRLETSASPWQAEAEHFELPPPPANGLPWGMRMRAWGSGLVRGGRMDFEGLSCDSQGNRYLVSEAQAGVLRLNPASQAKWLALPDSLVRQARASGMLLHFNALFEGIAVDPAGERLWLAAERQRRGLLVLHRRQNSWRCAGGCVLMSEGGNEPSLSTADARPVPRSFTGLAFFNDKLFTLESAGYRICRRSPANGEQEKCWSFANAALAEGRRYDTPFGVAEAVWVDAQGAWIGVDNNGQRRQDGEKRPVVWRLDAPPGGWNAP</sequence>